<reference evidence="1 2" key="1">
    <citation type="submission" date="2020-05" db="EMBL/GenBank/DDBJ databases">
        <authorList>
            <person name="Whitworth D."/>
        </authorList>
    </citation>
    <scope>NUCLEOTIDE SEQUENCE [LARGE SCALE GENOMIC DNA]</scope>
    <source>
        <strain evidence="1 2">CA046A</strain>
    </source>
</reference>
<dbReference type="EMBL" id="JABFJW010000125">
    <property type="protein sequence ID" value="NOK10828.1"/>
    <property type="molecule type" value="Genomic_DNA"/>
</dbReference>
<evidence type="ECO:0000313" key="1">
    <source>
        <dbReference type="EMBL" id="NOK10828.1"/>
    </source>
</evidence>
<name>A0A7Y4JTE7_9BACT</name>
<accession>A0A7Y4JTE7</accession>
<proteinExistence type="predicted"/>
<sequence>MSTPDEARRALEAVYQRVEARAADISGTHDWWPCRRGCDHCCRHLAAPLPLTELEWRYLEEGLQRLPAEAREEIRTRIEALGRQETRPYTCPLLDLETGACRVYAHRPLVCRAYGFAAARDGGLFCHFILELVEKHGDADIVWANQDALEDAVAGLSGSTRPLPEWFARSQRQEP</sequence>
<organism evidence="1 2">
    <name type="scientific">Corallococcus exercitus</name>
    <dbReference type="NCBI Taxonomy" id="2316736"/>
    <lineage>
        <taxon>Bacteria</taxon>
        <taxon>Pseudomonadati</taxon>
        <taxon>Myxococcota</taxon>
        <taxon>Myxococcia</taxon>
        <taxon>Myxococcales</taxon>
        <taxon>Cystobacterineae</taxon>
        <taxon>Myxococcaceae</taxon>
        <taxon>Corallococcus</taxon>
    </lineage>
</organism>
<dbReference type="AlphaFoldDB" id="A0A7Y4JTE7"/>
<evidence type="ECO:0000313" key="2">
    <source>
        <dbReference type="Proteomes" id="UP000528460"/>
    </source>
</evidence>
<comment type="caution">
    <text evidence="1">The sequence shown here is derived from an EMBL/GenBank/DDBJ whole genome shotgun (WGS) entry which is preliminary data.</text>
</comment>
<dbReference type="Proteomes" id="UP000528460">
    <property type="component" value="Unassembled WGS sequence"/>
</dbReference>
<dbReference type="Pfam" id="PF03692">
    <property type="entry name" value="CxxCxxCC"/>
    <property type="match status" value="1"/>
</dbReference>
<gene>
    <name evidence="1" type="ORF">HNS30_17460</name>
</gene>
<dbReference type="InterPro" id="IPR005358">
    <property type="entry name" value="Puta_zinc/iron-chelating_dom"/>
</dbReference>
<protein>
    <submittedName>
        <fullName evidence="1">YkgJ family cysteine cluster protein</fullName>
    </submittedName>
</protein>
<dbReference type="RefSeq" id="WP_171415697.1">
    <property type="nucleotide sequence ID" value="NZ_JABFJW010000125.1"/>
</dbReference>